<proteinExistence type="inferred from homology"/>
<dbReference type="InterPro" id="IPR005128">
    <property type="entry name" value="Acetolactate_a_deCO2ase"/>
</dbReference>
<dbReference type="EMBL" id="JAFLEQ010000016">
    <property type="protein sequence ID" value="MBN9644859.1"/>
    <property type="molecule type" value="Genomic_DNA"/>
</dbReference>
<dbReference type="CDD" id="cd17299">
    <property type="entry name" value="acetolactate_decarboxylase"/>
    <property type="match status" value="1"/>
</dbReference>
<reference evidence="10" key="1">
    <citation type="submission" date="2021-03" db="EMBL/GenBank/DDBJ databases">
        <authorList>
            <person name="Sun Q."/>
        </authorList>
    </citation>
    <scope>NUCLEOTIDE SEQUENCE</scope>
    <source>
        <strain evidence="10">CCM 8862</strain>
    </source>
</reference>
<evidence type="ECO:0000256" key="8">
    <source>
        <dbReference type="ARBA" id="ARBA00023239"/>
    </source>
</evidence>
<evidence type="ECO:0000256" key="7">
    <source>
        <dbReference type="ARBA" id="ARBA00023061"/>
    </source>
</evidence>
<accession>A0A939E0T1</accession>
<dbReference type="SUPFAM" id="SSF117856">
    <property type="entry name" value="AF0104/ALDC/Ptd012-like"/>
    <property type="match status" value="1"/>
</dbReference>
<evidence type="ECO:0000256" key="1">
    <source>
        <dbReference type="ARBA" id="ARBA00001784"/>
    </source>
</evidence>
<dbReference type="GO" id="GO:0045151">
    <property type="term" value="P:acetoin biosynthetic process"/>
    <property type="evidence" value="ECO:0007669"/>
    <property type="project" value="UniProtKB-UniRule"/>
</dbReference>
<dbReference type="AlphaFoldDB" id="A0A939E0T1"/>
<keyword evidence="7 9" id="KW-0005">Acetoin biosynthesis</keyword>
<dbReference type="Proteomes" id="UP000664332">
    <property type="component" value="Unassembled WGS sequence"/>
</dbReference>
<evidence type="ECO:0000256" key="4">
    <source>
        <dbReference type="ARBA" id="ARBA00013204"/>
    </source>
</evidence>
<evidence type="ECO:0000313" key="11">
    <source>
        <dbReference type="Proteomes" id="UP000664332"/>
    </source>
</evidence>
<dbReference type="Pfam" id="PF03306">
    <property type="entry name" value="AAL_decarboxy"/>
    <property type="match status" value="1"/>
</dbReference>
<dbReference type="Gene3D" id="3.30.1330.80">
    <property type="entry name" value="Hypothetical protein, similar to alpha- acetolactate decarboxylase, domain 2"/>
    <property type="match status" value="2"/>
</dbReference>
<organism evidence="10 11">
    <name type="scientific">Corynebacterium mendelii</name>
    <dbReference type="NCBI Taxonomy" id="2765362"/>
    <lineage>
        <taxon>Bacteria</taxon>
        <taxon>Bacillati</taxon>
        <taxon>Actinomycetota</taxon>
        <taxon>Actinomycetes</taxon>
        <taxon>Mycobacteriales</taxon>
        <taxon>Corynebacteriaceae</taxon>
        <taxon>Corynebacterium</taxon>
    </lineage>
</organism>
<evidence type="ECO:0000256" key="3">
    <source>
        <dbReference type="ARBA" id="ARBA00007106"/>
    </source>
</evidence>
<evidence type="ECO:0000256" key="6">
    <source>
        <dbReference type="ARBA" id="ARBA00022793"/>
    </source>
</evidence>
<dbReference type="PIRSF" id="PIRSF001332">
    <property type="entry name" value="Acetolac_decarb"/>
    <property type="match status" value="1"/>
</dbReference>
<dbReference type="EC" id="4.1.1.5" evidence="4 9"/>
<evidence type="ECO:0000313" key="10">
    <source>
        <dbReference type="EMBL" id="MBN9644859.1"/>
    </source>
</evidence>
<sequence length="254" mass="27651">MSYQHTPTASFLPLERHTIFQNSLMTALLDGIYDGQMTTSELLGHGNFGIGTFDALDGEMLIIDGICWQLNSDGTANKASLSARSPFAVVTNFVPRITASAPARLERGEVSAFIDGLLPSDNFMYAVKITGRFSRVDVRTVSRQHKPYPPMTEATGDDAHLTITDTTGVVAGFRTPVYERGISVPGCHVHFIDDARTTGGHILDFVLDEGLVEICPATDLNLRLPTTLEFGQADLAPDDTAAQIEVVENKKPRR</sequence>
<gene>
    <name evidence="10" type="primary">budA</name>
    <name evidence="10" type="ORF">JZY06_09590</name>
</gene>
<dbReference type="PANTHER" id="PTHR35524:SF1">
    <property type="entry name" value="ALPHA-ACETOLACTATE DECARBOXYLASE"/>
    <property type="match status" value="1"/>
</dbReference>
<evidence type="ECO:0000256" key="5">
    <source>
        <dbReference type="ARBA" id="ARBA00020164"/>
    </source>
</evidence>
<dbReference type="PANTHER" id="PTHR35524">
    <property type="entry name" value="ALPHA-ACETOLACTATE DECARBOXYLASE"/>
    <property type="match status" value="1"/>
</dbReference>
<name>A0A939E0T1_9CORY</name>
<dbReference type="RefSeq" id="WP_207279320.1">
    <property type="nucleotide sequence ID" value="NZ_JAFLEQ010000016.1"/>
</dbReference>
<comment type="similarity">
    <text evidence="3 9">Belongs to the alpha-acetolactate decarboxylase family.</text>
</comment>
<keyword evidence="6 9" id="KW-0210">Decarboxylase</keyword>
<evidence type="ECO:0000256" key="9">
    <source>
        <dbReference type="PIRNR" id="PIRNR001332"/>
    </source>
</evidence>
<keyword evidence="11" id="KW-1185">Reference proteome</keyword>
<dbReference type="NCBIfam" id="TIGR01252">
    <property type="entry name" value="acetolac_decarb"/>
    <property type="match status" value="1"/>
</dbReference>
<evidence type="ECO:0000256" key="2">
    <source>
        <dbReference type="ARBA" id="ARBA00005170"/>
    </source>
</evidence>
<comment type="catalytic activity">
    <reaction evidence="1 9">
        <text>(2S)-2-acetolactate + H(+) = (R)-acetoin + CO2</text>
        <dbReference type="Rhea" id="RHEA:21580"/>
        <dbReference type="ChEBI" id="CHEBI:15378"/>
        <dbReference type="ChEBI" id="CHEBI:15686"/>
        <dbReference type="ChEBI" id="CHEBI:16526"/>
        <dbReference type="ChEBI" id="CHEBI:58476"/>
        <dbReference type="EC" id="4.1.1.5"/>
    </reaction>
</comment>
<dbReference type="GO" id="GO:0047605">
    <property type="term" value="F:acetolactate decarboxylase activity"/>
    <property type="evidence" value="ECO:0007669"/>
    <property type="project" value="UniProtKB-UniRule"/>
</dbReference>
<protein>
    <recommendedName>
        <fullName evidence="5 9">Alpha-acetolactate decarboxylase</fullName>
        <ecNumber evidence="4 9">4.1.1.5</ecNumber>
    </recommendedName>
</protein>
<keyword evidence="8 9" id="KW-0456">Lyase</keyword>
<comment type="pathway">
    <text evidence="2 9">Polyol metabolism; (R,R)-butane-2,3-diol biosynthesis; (R,R)-butane-2,3-diol from pyruvate: step 2/3.</text>
</comment>
<comment type="caution">
    <text evidence="10">The sequence shown here is derived from an EMBL/GenBank/DDBJ whole genome shotgun (WGS) entry which is preliminary data.</text>
</comment>